<feature type="chain" id="PRO_5013242291" evidence="1">
    <location>
        <begin position="24"/>
        <end position="190"/>
    </location>
</feature>
<dbReference type="EMBL" id="LSMT01000041">
    <property type="protein sequence ID" value="PFX31047.1"/>
    <property type="molecule type" value="Genomic_DNA"/>
</dbReference>
<dbReference type="STRING" id="50429.A0A2B4SRC9"/>
<dbReference type="Proteomes" id="UP000225706">
    <property type="component" value="Unassembled WGS sequence"/>
</dbReference>
<evidence type="ECO:0000313" key="3">
    <source>
        <dbReference type="Proteomes" id="UP000225706"/>
    </source>
</evidence>
<dbReference type="OrthoDB" id="6674420at2759"/>
<dbReference type="SUPFAM" id="SSF49777">
    <property type="entry name" value="PEBP-like"/>
    <property type="match status" value="1"/>
</dbReference>
<dbReference type="PANTHER" id="PTHR11362">
    <property type="entry name" value="PHOSPHATIDYLETHANOLAMINE-BINDING PROTEIN"/>
    <property type="match status" value="1"/>
</dbReference>
<keyword evidence="3" id="KW-1185">Reference proteome</keyword>
<dbReference type="InterPro" id="IPR035810">
    <property type="entry name" value="PEBP_euk"/>
</dbReference>
<keyword evidence="1" id="KW-0732">Signal</keyword>
<dbReference type="InterPro" id="IPR036610">
    <property type="entry name" value="PEBP-like_sf"/>
</dbReference>
<dbReference type="InterPro" id="IPR008914">
    <property type="entry name" value="PEBP"/>
</dbReference>
<evidence type="ECO:0000313" key="2">
    <source>
        <dbReference type="EMBL" id="PFX31047.1"/>
    </source>
</evidence>
<dbReference type="Gene3D" id="3.90.280.10">
    <property type="entry name" value="PEBP-like"/>
    <property type="match status" value="1"/>
</dbReference>
<dbReference type="Pfam" id="PF01161">
    <property type="entry name" value="PBP"/>
    <property type="match status" value="1"/>
</dbReference>
<comment type="caution">
    <text evidence="2">The sequence shown here is derived from an EMBL/GenBank/DDBJ whole genome shotgun (WGS) entry which is preliminary data.</text>
</comment>
<reference evidence="3" key="1">
    <citation type="journal article" date="2017" name="bioRxiv">
        <title>Comparative analysis of the genomes of Stylophora pistillata and Acropora digitifera provides evidence for extensive differences between species of corals.</title>
        <authorList>
            <person name="Voolstra C.R."/>
            <person name="Li Y."/>
            <person name="Liew Y.J."/>
            <person name="Baumgarten S."/>
            <person name="Zoccola D."/>
            <person name="Flot J.-F."/>
            <person name="Tambutte S."/>
            <person name="Allemand D."/>
            <person name="Aranda M."/>
        </authorList>
    </citation>
    <scope>NUCLEOTIDE SEQUENCE [LARGE SCALE GENOMIC DNA]</scope>
</reference>
<dbReference type="CDD" id="cd00866">
    <property type="entry name" value="PEBP_euk"/>
    <property type="match status" value="1"/>
</dbReference>
<evidence type="ECO:0000256" key="1">
    <source>
        <dbReference type="SAM" id="SignalP"/>
    </source>
</evidence>
<proteinExistence type="predicted"/>
<feature type="signal peptide" evidence="1">
    <location>
        <begin position="1"/>
        <end position="23"/>
    </location>
</feature>
<organism evidence="2 3">
    <name type="scientific">Stylophora pistillata</name>
    <name type="common">Smooth cauliflower coral</name>
    <dbReference type="NCBI Taxonomy" id="50429"/>
    <lineage>
        <taxon>Eukaryota</taxon>
        <taxon>Metazoa</taxon>
        <taxon>Cnidaria</taxon>
        <taxon>Anthozoa</taxon>
        <taxon>Hexacorallia</taxon>
        <taxon>Scleractinia</taxon>
        <taxon>Astrocoeniina</taxon>
        <taxon>Pocilloporidae</taxon>
        <taxon>Stylophora</taxon>
    </lineage>
</organism>
<protein>
    <submittedName>
        <fullName evidence="2">Phosphatidylethanolamine-binding protein 4</fullName>
    </submittedName>
</protein>
<sequence>MAYGKYQLVVLIFLLLGFSFVYSSLIEYSCQTWGGYGDFSDVTFGDQPSLTETSCGKEVELKTFSDSPPRVRYSQAVSAKKYLIAMIDPDAPSRESHSCRSWLHWIVGNIKGKNLEHGDIMGDTFTGYNPPTPPSGSGPHRYYLYVFEQKHPLDIEAEVVKRCQFSIDDYKQNNDLTPVAMNMFQTVNNS</sequence>
<gene>
    <name evidence="2" type="primary">Pebp4</name>
    <name evidence="2" type="ORF">AWC38_SpisGene4143</name>
</gene>
<accession>A0A2B4SRC9</accession>
<dbReference type="PANTHER" id="PTHR11362:SF82">
    <property type="entry name" value="PHOSPHATIDYLETHANOLAMINE-BINDING PROTEIN 4"/>
    <property type="match status" value="1"/>
</dbReference>
<dbReference type="AlphaFoldDB" id="A0A2B4SRC9"/>
<name>A0A2B4SRC9_STYPI</name>